<feature type="transmembrane region" description="Helical" evidence="8">
    <location>
        <begin position="143"/>
        <end position="174"/>
    </location>
</feature>
<keyword evidence="5 8" id="KW-0812">Transmembrane</keyword>
<evidence type="ECO:0000256" key="1">
    <source>
        <dbReference type="ARBA" id="ARBA00004651"/>
    </source>
</evidence>
<evidence type="ECO:0000256" key="3">
    <source>
        <dbReference type="ARBA" id="ARBA00022448"/>
    </source>
</evidence>
<dbReference type="PANTHER" id="PTHR30269:SF0">
    <property type="entry name" value="MEMBRANE TRANSPORTER PROTEIN YFCA-RELATED"/>
    <property type="match status" value="1"/>
</dbReference>
<dbReference type="Proteomes" id="UP001596392">
    <property type="component" value="Unassembled WGS sequence"/>
</dbReference>
<dbReference type="InterPro" id="IPR052017">
    <property type="entry name" value="TSUP"/>
</dbReference>
<sequence length="254" mass="25653">MQTTLTVAEGAAVLLAGMAAGGINAVVGSGTLVTFPVLLALGYPPVVANVSNTVGLVPGSLSGAYAYRKGLAGHGPLLLRLGTASTLGALLGAVLLLWLPPGAFKAIVPVLIGLALVLVILQPRLARSLAARRPDQDRRVGPLLLLGVFGAGVYGGYFGAAQGVLLLGLLGVLLSTDLQWVNGIKNLLAALVNGVAAVMFIALGMVAWQPALLIAAGSVVGGLIGGRWGRRLPPTALRALIVAIGLIAMFQLLT</sequence>
<comment type="subcellular location">
    <subcellularLocation>
        <location evidence="1 8">Cell membrane</location>
        <topology evidence="1 8">Multi-pass membrane protein</topology>
    </subcellularLocation>
</comment>
<reference evidence="11" key="1">
    <citation type="journal article" date="2019" name="Int. J. Syst. Evol. Microbiol.">
        <title>The Global Catalogue of Microorganisms (GCM) 10K type strain sequencing project: providing services to taxonomists for standard genome sequencing and annotation.</title>
        <authorList>
            <consortium name="The Broad Institute Genomics Platform"/>
            <consortium name="The Broad Institute Genome Sequencing Center for Infectious Disease"/>
            <person name="Wu L."/>
            <person name="Ma J."/>
        </authorList>
    </citation>
    <scope>NUCLEOTIDE SEQUENCE [LARGE SCALE GENOMIC DNA]</scope>
    <source>
        <strain evidence="11">CGMCC 1.9106</strain>
    </source>
</reference>
<evidence type="ECO:0000256" key="7">
    <source>
        <dbReference type="ARBA" id="ARBA00023136"/>
    </source>
</evidence>
<comment type="similarity">
    <text evidence="2 8">Belongs to the 4-toluene sulfonate uptake permease (TSUP) (TC 2.A.102) family.</text>
</comment>
<evidence type="ECO:0000313" key="11">
    <source>
        <dbReference type="Proteomes" id="UP001596392"/>
    </source>
</evidence>
<dbReference type="PANTHER" id="PTHR30269">
    <property type="entry name" value="TRANSMEMBRANE PROTEIN YFCA"/>
    <property type="match status" value="1"/>
</dbReference>
<organism evidence="10 11">
    <name type="scientific">Catellatospora aurea</name>
    <dbReference type="NCBI Taxonomy" id="1337874"/>
    <lineage>
        <taxon>Bacteria</taxon>
        <taxon>Bacillati</taxon>
        <taxon>Actinomycetota</taxon>
        <taxon>Actinomycetes</taxon>
        <taxon>Micromonosporales</taxon>
        <taxon>Micromonosporaceae</taxon>
        <taxon>Catellatospora</taxon>
    </lineage>
</organism>
<feature type="transmembrane region" description="Helical" evidence="8">
    <location>
        <begin position="12"/>
        <end position="40"/>
    </location>
</feature>
<comment type="caution">
    <text evidence="10">The sequence shown here is derived from an EMBL/GenBank/DDBJ whole genome shotgun (WGS) entry which is preliminary data.</text>
</comment>
<dbReference type="PROSITE" id="PS50850">
    <property type="entry name" value="MFS"/>
    <property type="match status" value="1"/>
</dbReference>
<evidence type="ECO:0000256" key="2">
    <source>
        <dbReference type="ARBA" id="ARBA00009142"/>
    </source>
</evidence>
<evidence type="ECO:0000256" key="4">
    <source>
        <dbReference type="ARBA" id="ARBA00022475"/>
    </source>
</evidence>
<feature type="transmembrane region" description="Helical" evidence="8">
    <location>
        <begin position="77"/>
        <end position="98"/>
    </location>
</feature>
<gene>
    <name evidence="10" type="ORF">ACFQO7_17725</name>
</gene>
<keyword evidence="6 8" id="KW-1133">Transmembrane helix</keyword>
<dbReference type="RefSeq" id="WP_376807370.1">
    <property type="nucleotide sequence ID" value="NZ_JBHTAC010000016.1"/>
</dbReference>
<keyword evidence="3" id="KW-0813">Transport</keyword>
<dbReference type="InterPro" id="IPR002781">
    <property type="entry name" value="TM_pro_TauE-like"/>
</dbReference>
<evidence type="ECO:0000256" key="5">
    <source>
        <dbReference type="ARBA" id="ARBA00022692"/>
    </source>
</evidence>
<dbReference type="EMBL" id="JBHTAC010000016">
    <property type="protein sequence ID" value="MFC7244317.1"/>
    <property type="molecule type" value="Genomic_DNA"/>
</dbReference>
<evidence type="ECO:0000259" key="9">
    <source>
        <dbReference type="PROSITE" id="PS50850"/>
    </source>
</evidence>
<keyword evidence="4 8" id="KW-1003">Cell membrane</keyword>
<protein>
    <recommendedName>
        <fullName evidence="8">Probable membrane transporter protein</fullName>
    </recommendedName>
</protein>
<dbReference type="InterPro" id="IPR020846">
    <property type="entry name" value="MFS_dom"/>
</dbReference>
<evidence type="ECO:0000256" key="6">
    <source>
        <dbReference type="ARBA" id="ARBA00022989"/>
    </source>
</evidence>
<keyword evidence="7 8" id="KW-0472">Membrane</keyword>
<name>A0ABW2GWQ9_9ACTN</name>
<feature type="transmembrane region" description="Helical" evidence="8">
    <location>
        <begin position="104"/>
        <end position="122"/>
    </location>
</feature>
<accession>A0ABW2GWQ9</accession>
<feature type="transmembrane region" description="Helical" evidence="8">
    <location>
        <begin position="194"/>
        <end position="224"/>
    </location>
</feature>
<feature type="domain" description="Major facilitator superfamily (MFS) profile" evidence="9">
    <location>
        <begin position="163"/>
        <end position="254"/>
    </location>
</feature>
<evidence type="ECO:0000256" key="8">
    <source>
        <dbReference type="RuleBase" id="RU363041"/>
    </source>
</evidence>
<dbReference type="Pfam" id="PF01925">
    <property type="entry name" value="TauE"/>
    <property type="match status" value="1"/>
</dbReference>
<keyword evidence="11" id="KW-1185">Reference proteome</keyword>
<proteinExistence type="inferred from homology"/>
<evidence type="ECO:0000313" key="10">
    <source>
        <dbReference type="EMBL" id="MFC7244317.1"/>
    </source>
</evidence>
<feature type="transmembrane region" description="Helical" evidence="8">
    <location>
        <begin position="236"/>
        <end position="253"/>
    </location>
</feature>